<protein>
    <submittedName>
        <fullName evidence="1">Uncharacterized protein</fullName>
    </submittedName>
</protein>
<sequence>MNVFARHSNRSTGWLSRNRWGLGLLPLAVVLALAASSDRVKPYWWDSDLHEPQPAVQGEWFSHSEPYELKTGEQTMSLRLRLDSVRTMSEQELADPLGEELPPGTKAVEVTMSFEADPGTPLGGCQAMVRDQDGTQYTYQQDRVGAVEAGSPCTPVGAGGPSVLFGELEMPGPDDKERPEKYSVKRAWVLPEKAVVTEVDLWWTVPQYIAFRAGS</sequence>
<evidence type="ECO:0000313" key="1">
    <source>
        <dbReference type="EMBL" id="MCD5311697.1"/>
    </source>
</evidence>
<dbReference type="AlphaFoldDB" id="A0A9X1STD8"/>
<dbReference type="RefSeq" id="WP_231441156.1">
    <property type="nucleotide sequence ID" value="NZ_JAJOMB010000005.1"/>
</dbReference>
<gene>
    <name evidence="1" type="ORF">LR394_12370</name>
</gene>
<organism evidence="1 2">
    <name type="scientific">Kineosporia babensis</name>
    <dbReference type="NCBI Taxonomy" id="499548"/>
    <lineage>
        <taxon>Bacteria</taxon>
        <taxon>Bacillati</taxon>
        <taxon>Actinomycetota</taxon>
        <taxon>Actinomycetes</taxon>
        <taxon>Kineosporiales</taxon>
        <taxon>Kineosporiaceae</taxon>
        <taxon>Kineosporia</taxon>
    </lineage>
</organism>
<dbReference type="EMBL" id="JAJOMB010000005">
    <property type="protein sequence ID" value="MCD5311697.1"/>
    <property type="molecule type" value="Genomic_DNA"/>
</dbReference>
<evidence type="ECO:0000313" key="2">
    <source>
        <dbReference type="Proteomes" id="UP001138997"/>
    </source>
</evidence>
<reference evidence="1" key="1">
    <citation type="submission" date="2021-11" db="EMBL/GenBank/DDBJ databases">
        <title>Streptomyces corallinus and Kineosporia corallina sp. nov., two new coral-derived marine actinobacteria.</title>
        <authorList>
            <person name="Buangrab K."/>
            <person name="Sutthacheep M."/>
            <person name="Yeemin T."/>
            <person name="Harunari E."/>
            <person name="Igarashi Y."/>
            <person name="Sripreechasak P."/>
            <person name="Kanchanasin P."/>
            <person name="Tanasupawat S."/>
            <person name="Phongsopitanun W."/>
        </authorList>
    </citation>
    <scope>NUCLEOTIDE SEQUENCE</scope>
    <source>
        <strain evidence="1">JCM 31032</strain>
    </source>
</reference>
<name>A0A9X1STD8_9ACTN</name>
<comment type="caution">
    <text evidence="1">The sequence shown here is derived from an EMBL/GenBank/DDBJ whole genome shotgun (WGS) entry which is preliminary data.</text>
</comment>
<accession>A0A9X1STD8</accession>
<keyword evidence="2" id="KW-1185">Reference proteome</keyword>
<dbReference type="Proteomes" id="UP001138997">
    <property type="component" value="Unassembled WGS sequence"/>
</dbReference>
<proteinExistence type="predicted"/>